<reference evidence="3" key="1">
    <citation type="submission" date="2023-10" db="EMBL/GenBank/DDBJ databases">
        <title>The first scallop-associated chemosynthetic bacterial symbiont.</title>
        <authorList>
            <person name="Lin Y.-T."/>
            <person name="Sun J."/>
            <person name="Ip J.C.-H."/>
            <person name="He X."/>
            <person name="Gao Z.-M."/>
            <person name="Perez M."/>
            <person name="Xu T."/>
            <person name="Qian P.-Y."/>
            <person name="Qiu J.-W."/>
        </authorList>
    </citation>
    <scope>NUCLEOTIDE SEQUENCE</scope>
    <source>
        <strain evidence="3">Gill1</strain>
    </source>
</reference>
<accession>A0AAU6PFL5</accession>
<feature type="domain" description="Rhodanese" evidence="2">
    <location>
        <begin position="32"/>
        <end position="134"/>
    </location>
</feature>
<proteinExistence type="predicted"/>
<keyword evidence="1" id="KW-0732">Signal</keyword>
<evidence type="ECO:0000259" key="2">
    <source>
        <dbReference type="PROSITE" id="PS50206"/>
    </source>
</evidence>
<evidence type="ECO:0000256" key="1">
    <source>
        <dbReference type="SAM" id="SignalP"/>
    </source>
</evidence>
<name>A0AAU6PFL5_9GAMM</name>
<dbReference type="AlphaFoldDB" id="A0AAU6PFL5"/>
<organism evidence="3">
    <name type="scientific">Catillopecten margaritatus gill symbiont</name>
    <dbReference type="NCBI Taxonomy" id="3083288"/>
    <lineage>
        <taxon>Bacteria</taxon>
        <taxon>Pseudomonadati</taxon>
        <taxon>Pseudomonadota</taxon>
        <taxon>Gammaproteobacteria</taxon>
        <taxon>sulfur-oxidizing symbionts</taxon>
    </lineage>
</organism>
<dbReference type="Pfam" id="PF00581">
    <property type="entry name" value="Rhodanese"/>
    <property type="match status" value="1"/>
</dbReference>
<dbReference type="InterPro" id="IPR036873">
    <property type="entry name" value="Rhodanese-like_dom_sf"/>
</dbReference>
<feature type="signal peptide" evidence="1">
    <location>
        <begin position="1"/>
        <end position="18"/>
    </location>
</feature>
<evidence type="ECO:0000313" key="3">
    <source>
        <dbReference type="EMBL" id="WXT99784.1"/>
    </source>
</evidence>
<protein>
    <recommendedName>
        <fullName evidence="2">Rhodanese domain-containing protein</fullName>
    </recommendedName>
</protein>
<dbReference type="SUPFAM" id="SSF52821">
    <property type="entry name" value="Rhodanese/Cell cycle control phosphatase"/>
    <property type="match status" value="1"/>
</dbReference>
<dbReference type="Gene3D" id="3.40.250.10">
    <property type="entry name" value="Rhodanese-like domain"/>
    <property type="match status" value="1"/>
</dbReference>
<gene>
    <name evidence="3" type="ORF">Ctma_0488</name>
</gene>
<dbReference type="EMBL" id="CP138327">
    <property type="protein sequence ID" value="WXT99784.1"/>
    <property type="molecule type" value="Genomic_DNA"/>
</dbReference>
<feature type="chain" id="PRO_5043537256" description="Rhodanese domain-containing protein" evidence="1">
    <location>
        <begin position="19"/>
        <end position="147"/>
    </location>
</feature>
<sequence length="147" mass="16845">MKKITLILLTLFPLFANADFTTLSTEQVQDKITQEVVIIDVRRQDEYNKYGVIAGAHKLTFFDERGNYNAKKWLEDLAKIVKTKDTPFILVCAHAIRTNTIGNFLNTKTDYKNIFELKGGIIDSWIDKGLATTKIPAGKAKPRYKFW</sequence>
<dbReference type="InterPro" id="IPR001763">
    <property type="entry name" value="Rhodanese-like_dom"/>
</dbReference>
<dbReference type="PROSITE" id="PS50206">
    <property type="entry name" value="RHODANESE_3"/>
    <property type="match status" value="1"/>
</dbReference>
<dbReference type="CDD" id="cd00158">
    <property type="entry name" value="RHOD"/>
    <property type="match status" value="1"/>
</dbReference>